<dbReference type="RefSeq" id="XP_052942532.1">
    <property type="nucleotide sequence ID" value="XM_053091409.1"/>
</dbReference>
<protein>
    <submittedName>
        <fullName evidence="2">Uncharacterized protein</fullName>
    </submittedName>
</protein>
<feature type="region of interest" description="Disordered" evidence="1">
    <location>
        <begin position="98"/>
        <end position="123"/>
    </location>
</feature>
<evidence type="ECO:0000313" key="3">
    <source>
        <dbReference type="Proteomes" id="UP001164286"/>
    </source>
</evidence>
<comment type="caution">
    <text evidence="2">The sequence shown here is derived from an EMBL/GenBank/DDBJ whole genome shotgun (WGS) entry which is preliminary data.</text>
</comment>
<keyword evidence="3" id="KW-1185">Reference proteome</keyword>
<accession>A0AA38H257</accession>
<dbReference type="AlphaFoldDB" id="A0AA38H257"/>
<feature type="compositionally biased region" description="Gly residues" evidence="1">
    <location>
        <begin position="101"/>
        <end position="120"/>
    </location>
</feature>
<dbReference type="GeneID" id="77730614"/>
<name>A0AA38H257_9TREE</name>
<organism evidence="2 3">
    <name type="scientific">Dioszegia hungarica</name>
    <dbReference type="NCBI Taxonomy" id="4972"/>
    <lineage>
        <taxon>Eukaryota</taxon>
        <taxon>Fungi</taxon>
        <taxon>Dikarya</taxon>
        <taxon>Basidiomycota</taxon>
        <taxon>Agaricomycotina</taxon>
        <taxon>Tremellomycetes</taxon>
        <taxon>Tremellales</taxon>
        <taxon>Bulleribasidiaceae</taxon>
        <taxon>Dioszegia</taxon>
    </lineage>
</organism>
<dbReference type="EMBL" id="JAKWFO010000014">
    <property type="protein sequence ID" value="KAI9632755.1"/>
    <property type="molecule type" value="Genomic_DNA"/>
</dbReference>
<gene>
    <name evidence="2" type="ORF">MKK02DRAFT_41065</name>
</gene>
<evidence type="ECO:0000256" key="1">
    <source>
        <dbReference type="SAM" id="MobiDB-lite"/>
    </source>
</evidence>
<dbReference type="Proteomes" id="UP001164286">
    <property type="component" value="Unassembled WGS sequence"/>
</dbReference>
<reference evidence="2" key="1">
    <citation type="journal article" date="2022" name="G3 (Bethesda)">
        <title>High quality genome of the basidiomycete yeast Dioszegia hungarica PDD-24b-2 isolated from cloud water.</title>
        <authorList>
            <person name="Jarrige D."/>
            <person name="Haridas S."/>
            <person name="Bleykasten-Grosshans C."/>
            <person name="Joly M."/>
            <person name="Nadalig T."/>
            <person name="Sancelme M."/>
            <person name="Vuilleumier S."/>
            <person name="Grigoriev I.V."/>
            <person name="Amato P."/>
            <person name="Bringel F."/>
        </authorList>
    </citation>
    <scope>NUCLEOTIDE SEQUENCE</scope>
    <source>
        <strain evidence="2">PDD-24b-2</strain>
    </source>
</reference>
<proteinExistence type="predicted"/>
<sequence>MAAPPRMLLLNGGGNEAFVALPTTYDKAVQAAADKFTIPKNDIRLSCAASDMPWIGAYVNSPQVFITDNDSYYYACAQKAVVRLTVINLKAGEATAAAPATGGGAPAKGGAPAGGGGGGAAPAKAEKTAEVSLTCETAAGKTVSMSGTVAGDLANGPPAGQYLGTLTVEDKTAKQKFVGKALGPNDILTKFVIHDQATARLLCRPRSIQPKLDILSRTDTGVEVSYSLTDWQVLTAYPMTSLSSESGQTRIRWFAQVGAGGRVTDLLTGTESSGLFMDILPTSKPAPAAVEPEGPLLPAWPDIRPINAFCLPQSLFIPHIDRILTALGVPVEGRTSMITSWLPSLMRHKNIAYRLLSPAQLEPSISLRIIPPPEVLVRIFVLFRGVPDAEVGEWHDRGLLHAEAGLDWKDAIGWDVNVGDESKFRVIEYAFMEVHN</sequence>
<evidence type="ECO:0000313" key="2">
    <source>
        <dbReference type="EMBL" id="KAI9632755.1"/>
    </source>
</evidence>